<sequence length="1335" mass="140575">MAHRVICLAGAARIGAPLAVLTVALIVTAAPAAAMPPVGAALAAAAGGWAAGLTATAIMGQAAMAFVLSGVQMALAKKPKVKTRDEITLNRIQPVTAGLILYGERTLGGTIIARSTTSFDGKPHLRYHSAMPLACHQIDGAVEIWLGETKVWTEAQYLKDAAAGTGDPYLWGQIDSDYKGRIHLKVHDGAEDQAADPLYAAAASEWTADHRGRGIAWVYFSANYDRDLFPTGAPQIRVRARGKRVYDPREWTSTPLASARAVRPTSLWAGYDGGAIGRTSGASYPQGESDAAWTGGPIAARFHFGRRYPGGLTPEAGLSPDLTAQDGDTLDYTRMALDADLFAAFDVAFPADPEGVIWEQGGSGYGAYLGVTGGDLVFRAGSGEVAGEDLARATLPVADLAGRRGTIYVEIDRAAGAVALWFRGRRYSTNPALCLRDYALTPELFGGIGWTEADLDEAAIVALANAAEEPVPLATGGSQPRYAFNGVLDTEASPRENLDALSSAWGGWWSYDRGKLAVGGAAWEDPAFTVTEDMLTGGIRVTARRPFEEQFNTVKAQFADAGAEHVVTDLPVLASETYRAADNGERLVRDLGELPGETDPVRGQRLMKLALLKGRRQRQVILPCSLAAWGVRLGDTIRVTIPRRGWEAKAFEVTARAVTVGPEGVQVRLTCLETGPAIFDWRTSEEQARPAGGVPTLPSPTAKPRVSAPTITEELYETRGGGGVKTRVRLAASSDNPFIDAWQFSWRPITETETTVRGLTDTPEDLIDDMAPGTYVFGARGRNTRGMWSDWVYAGAAAVQGENAPPVAITNLAGQSAGGAVAMLRWDQHPSLDVRQGGWIEFRHSAALTGATWQSSVTVGKAVPGGATDASLPLKTGSYLARPYDARGNPGPVSAVALRAASLVPMTEVARLDEAPGFAGTRAGCSAAGGVLSTDEGATEALYYFSALINLGTAGPVRLVSDVGILIEERQDRIFGPPSGPRPTGSSGRAGPMPMAISTPRSGSVTTQPRPGAPGKASMPPSSTGASSRSARRCLSKARPMRCASPASRSRPSARPEADSSPQSPPKDPEEPMTQATYIPNVTHTKAQAFAFFQGALAAAASTNAGPTPPPETWPGMLWVDTAAKALRMRNEANSGWIALGGYASDSFVPAGLRELTEAQALDSSGTAYGMLTGKILAALLDKYDSTNTRAACHQFHSDGSSEPGIVAIGDFAMAHVAYYSAQKGSDGWRMAFSSDEGMSWGPWIALPGDYANETGGAGTFPLTEGAFLCPFQSYARRAVTLPSGSGTELFPALTTETVRVPALATHVRFAVVRSRAGDAVLTVTLSPAGARTEL</sequence>
<feature type="compositionally biased region" description="Low complexity" evidence="1">
    <location>
        <begin position="982"/>
        <end position="992"/>
    </location>
</feature>
<keyword evidence="2" id="KW-1133">Transmembrane helix</keyword>
<feature type="compositionally biased region" description="Basic residues" evidence="1">
    <location>
        <begin position="1030"/>
        <end position="1040"/>
    </location>
</feature>
<keyword evidence="2" id="KW-0472">Membrane</keyword>
<accession>A0A8E2VG30</accession>
<dbReference type="EMBL" id="QAYC01000027">
    <property type="protein sequence ID" value="PTW39244.1"/>
    <property type="molecule type" value="Genomic_DNA"/>
</dbReference>
<reference evidence="3 4" key="1">
    <citation type="submission" date="2018-04" db="EMBL/GenBank/DDBJ databases">
        <title>Genomic Encyclopedia of Archaeal and Bacterial Type Strains, Phase II (KMG-II): from individual species to whole genera.</title>
        <authorList>
            <person name="Goeker M."/>
        </authorList>
    </citation>
    <scope>NUCLEOTIDE SEQUENCE [LARGE SCALE GENOMIC DNA]</scope>
    <source>
        <strain evidence="3 4">DSM 19783</strain>
    </source>
</reference>
<evidence type="ECO:0000256" key="1">
    <source>
        <dbReference type="SAM" id="MobiDB-lite"/>
    </source>
</evidence>
<feature type="region of interest" description="Disordered" evidence="1">
    <location>
        <begin position="972"/>
        <end position="1074"/>
    </location>
</feature>
<feature type="compositionally biased region" description="Low complexity" evidence="1">
    <location>
        <begin position="1017"/>
        <end position="1029"/>
    </location>
</feature>
<dbReference type="RefSeq" id="WP_108028912.1">
    <property type="nucleotide sequence ID" value="NZ_QAYC01000027.1"/>
</dbReference>
<keyword evidence="4" id="KW-1185">Reference proteome</keyword>
<evidence type="ECO:0000313" key="4">
    <source>
        <dbReference type="Proteomes" id="UP000244037"/>
    </source>
</evidence>
<comment type="caution">
    <text evidence="3">The sequence shown here is derived from an EMBL/GenBank/DDBJ whole genome shotgun (WGS) entry which is preliminary data.</text>
</comment>
<feature type="region of interest" description="Disordered" evidence="1">
    <location>
        <begin position="686"/>
        <end position="708"/>
    </location>
</feature>
<feature type="compositionally biased region" description="Polar residues" evidence="1">
    <location>
        <begin position="999"/>
        <end position="1009"/>
    </location>
</feature>
<protein>
    <recommendedName>
        <fullName evidence="5">Tail protein</fullName>
    </recommendedName>
</protein>
<organism evidence="3 4">
    <name type="scientific">Rhodovulum kholense</name>
    <dbReference type="NCBI Taxonomy" id="453584"/>
    <lineage>
        <taxon>Bacteria</taxon>
        <taxon>Pseudomonadati</taxon>
        <taxon>Pseudomonadota</taxon>
        <taxon>Alphaproteobacteria</taxon>
        <taxon>Rhodobacterales</taxon>
        <taxon>Paracoccaceae</taxon>
        <taxon>Rhodovulum</taxon>
    </lineage>
</organism>
<evidence type="ECO:0000256" key="2">
    <source>
        <dbReference type="SAM" id="Phobius"/>
    </source>
</evidence>
<gene>
    <name evidence="3" type="ORF">C8N38_1278</name>
</gene>
<name>A0A8E2VG30_9RHOB</name>
<dbReference type="OrthoDB" id="7357280at2"/>
<proteinExistence type="predicted"/>
<evidence type="ECO:0008006" key="5">
    <source>
        <dbReference type="Google" id="ProtNLM"/>
    </source>
</evidence>
<feature type="compositionally biased region" description="Low complexity" evidence="1">
    <location>
        <begin position="1041"/>
        <end position="1062"/>
    </location>
</feature>
<dbReference type="Proteomes" id="UP000244037">
    <property type="component" value="Unassembled WGS sequence"/>
</dbReference>
<evidence type="ECO:0000313" key="3">
    <source>
        <dbReference type="EMBL" id="PTW39244.1"/>
    </source>
</evidence>
<feature type="transmembrane region" description="Helical" evidence="2">
    <location>
        <begin position="53"/>
        <end position="75"/>
    </location>
</feature>
<keyword evidence="2" id="KW-0812">Transmembrane</keyword>